<protein>
    <submittedName>
        <fullName evidence="3">BatD family protein</fullName>
    </submittedName>
</protein>
<keyword evidence="1" id="KW-0812">Transmembrane</keyword>
<dbReference type="RefSeq" id="WP_367855565.1">
    <property type="nucleotide sequence ID" value="NZ_JBFOHK010000005.1"/>
</dbReference>
<dbReference type="PANTHER" id="PTHR40940">
    <property type="entry name" value="PROTEIN BATD-RELATED"/>
    <property type="match status" value="1"/>
</dbReference>
<comment type="caution">
    <text evidence="3">The sequence shown here is derived from an EMBL/GenBank/DDBJ whole genome shotgun (WGS) entry which is preliminary data.</text>
</comment>
<dbReference type="InterPro" id="IPR057699">
    <property type="entry name" value="DUF7939"/>
</dbReference>
<proteinExistence type="predicted"/>
<organism evidence="3 4">
    <name type="scientific">Rhodanobacter lycopersici</name>
    <dbReference type="NCBI Taxonomy" id="3162487"/>
    <lineage>
        <taxon>Bacteria</taxon>
        <taxon>Pseudomonadati</taxon>
        <taxon>Pseudomonadota</taxon>
        <taxon>Gammaproteobacteria</taxon>
        <taxon>Lysobacterales</taxon>
        <taxon>Rhodanobacteraceae</taxon>
        <taxon>Rhodanobacter</taxon>
    </lineage>
</organism>
<keyword evidence="4" id="KW-1185">Reference proteome</keyword>
<dbReference type="InterPro" id="IPR025738">
    <property type="entry name" value="BatD"/>
</dbReference>
<dbReference type="Pfam" id="PF13584">
    <property type="entry name" value="BatD"/>
    <property type="match status" value="1"/>
</dbReference>
<dbReference type="PANTHER" id="PTHR40940:SF1">
    <property type="entry name" value="PROTEIN BATD"/>
    <property type="match status" value="1"/>
</dbReference>
<gene>
    <name evidence="3" type="ORF">ABQJ54_17290</name>
</gene>
<sequence length="591" mass="62361">MARRATARDGGRKIKWAPIPGRTFQGFVLLLCLLPLLARATDVQATLDRNTMQLGETVTLNLHIADGSGNLAMPDLSPLQQDFDILGRSQSSNLSIINGKSSSELVIGVVLRPKHAGTITIPSLAVAGARTTPLQLQVDPPNPAAAAAMHRSVFMEAEVTPQRAWVGQQLSYVVRLYYSGNITSGALDTPQIDGVQLSQVGGDLRYDAVQGGRQYHVIERRYALVPQHAGTLAIPALGFQGEALDPSDPDSFFGAGTPVSASAPALTVQVQAAPADWGKAAWLPARALSLTLTGWPDANATVRVGQPINLTMKLSTTGLPFETLPQLSLPALQGATVYPDQPATATTNDGPWLVGSRQRGFAVVPEQAGTLALPATTLRWFDVTSGQERTAEIPAHSVTVLPAAGAANAPPVTTAPSAASPAPAEAASAPAVAAAPASAQLKGAPWRWIALASLLLWLLSVLAWWLWRQRPARSAVAVAAASATGDGTRRLRQAFLAAARGSDAAAQLRSLLAWAQAERPAIRHPGALVAALADEAQRRALAELQRRCYHDAAAPMGGDDLAEVFKRGFAWREADKADDDTLPPLYPFKVK</sequence>
<accession>A0ABV3QI39</accession>
<feature type="transmembrane region" description="Helical" evidence="1">
    <location>
        <begin position="446"/>
        <end position="467"/>
    </location>
</feature>
<reference evidence="3 4" key="1">
    <citation type="submission" date="2024-06" db="EMBL/GenBank/DDBJ databases">
        <authorList>
            <person name="Woo H."/>
        </authorList>
    </citation>
    <scope>NUCLEOTIDE SEQUENCE [LARGE SCALE GENOMIC DNA]</scope>
    <source>
        <strain evidence="3 4">Si-c</strain>
    </source>
</reference>
<dbReference type="EMBL" id="JBFOHK010000005">
    <property type="protein sequence ID" value="MEW9573511.1"/>
    <property type="molecule type" value="Genomic_DNA"/>
</dbReference>
<feature type="domain" description="DUF7939" evidence="2">
    <location>
        <begin position="489"/>
        <end position="567"/>
    </location>
</feature>
<dbReference type="Proteomes" id="UP001556220">
    <property type="component" value="Unassembled WGS sequence"/>
</dbReference>
<name>A0ABV3QI39_9GAMM</name>
<keyword evidence="1" id="KW-0472">Membrane</keyword>
<evidence type="ECO:0000259" key="2">
    <source>
        <dbReference type="Pfam" id="PF25607"/>
    </source>
</evidence>
<evidence type="ECO:0000256" key="1">
    <source>
        <dbReference type="SAM" id="Phobius"/>
    </source>
</evidence>
<evidence type="ECO:0000313" key="3">
    <source>
        <dbReference type="EMBL" id="MEW9573511.1"/>
    </source>
</evidence>
<evidence type="ECO:0000313" key="4">
    <source>
        <dbReference type="Proteomes" id="UP001556220"/>
    </source>
</evidence>
<dbReference type="Pfam" id="PF25607">
    <property type="entry name" value="DUF7939"/>
    <property type="match status" value="1"/>
</dbReference>
<keyword evidence="1" id="KW-1133">Transmembrane helix</keyword>